<keyword evidence="2" id="KW-0410">Iron transport</keyword>
<dbReference type="GO" id="GO:0006826">
    <property type="term" value="P:iron ion transport"/>
    <property type="evidence" value="ECO:0007669"/>
    <property type="project" value="UniProtKB-KW"/>
</dbReference>
<feature type="signal peptide" evidence="4">
    <location>
        <begin position="1"/>
        <end position="23"/>
    </location>
</feature>
<sequence>MPINTVLRRAWLAAASRLPTISAAPCTHLATPNHIRQQTTSTHSPPDDPLASSSDFQRVADLYLGSLWSKLSEGLKGKATAELEHDSMKLALPDGGKIVITKEPESRSLVVHSTLHDFFGSDGAENEVAFRLQPDYSWEQDGEELHDFLEDGLAKHLKVQVDLEVEPQTLYGPDPT</sequence>
<protein>
    <submittedName>
        <fullName evidence="5">Uncharacterized protein</fullName>
    </submittedName>
</protein>
<dbReference type="GO" id="GO:0005737">
    <property type="term" value="C:cytoplasm"/>
    <property type="evidence" value="ECO:0007669"/>
    <property type="project" value="UniProtKB-ARBA"/>
</dbReference>
<keyword evidence="2" id="KW-0813">Transport</keyword>
<evidence type="ECO:0000256" key="3">
    <source>
        <dbReference type="ARBA" id="ARBA00023004"/>
    </source>
</evidence>
<dbReference type="Pfam" id="PF01491">
    <property type="entry name" value="Frataxin_Cyay"/>
    <property type="match status" value="1"/>
</dbReference>
<dbReference type="GO" id="GO:0016226">
    <property type="term" value="P:iron-sulfur cluster assembly"/>
    <property type="evidence" value="ECO:0007669"/>
    <property type="project" value="InterPro"/>
</dbReference>
<dbReference type="OrthoDB" id="513524at2759"/>
<dbReference type="Proteomes" id="UP001055712">
    <property type="component" value="Unassembled WGS sequence"/>
</dbReference>
<dbReference type="InterPro" id="IPR002908">
    <property type="entry name" value="Frataxin/CyaY"/>
</dbReference>
<dbReference type="Gene3D" id="3.30.920.10">
    <property type="entry name" value="Frataxin/CyaY"/>
    <property type="match status" value="1"/>
</dbReference>
<keyword evidence="3" id="KW-0408">Iron</keyword>
<name>A0A9D4TL06_CHLVU</name>
<evidence type="ECO:0000256" key="4">
    <source>
        <dbReference type="SAM" id="SignalP"/>
    </source>
</evidence>
<gene>
    <name evidence="5" type="ORF">D9Q98_007335</name>
</gene>
<feature type="chain" id="PRO_5039060293" evidence="4">
    <location>
        <begin position="24"/>
        <end position="176"/>
    </location>
</feature>
<keyword evidence="2" id="KW-0406">Ion transport</keyword>
<comment type="similarity">
    <text evidence="1">Belongs to the frataxin family.</text>
</comment>
<dbReference type="GO" id="GO:0008199">
    <property type="term" value="F:ferric iron binding"/>
    <property type="evidence" value="ECO:0007669"/>
    <property type="project" value="InterPro"/>
</dbReference>
<accession>A0A9D4TL06</accession>
<dbReference type="PROSITE" id="PS50810">
    <property type="entry name" value="FRATAXIN_2"/>
    <property type="match status" value="1"/>
</dbReference>
<evidence type="ECO:0000313" key="6">
    <source>
        <dbReference type="Proteomes" id="UP001055712"/>
    </source>
</evidence>
<dbReference type="EMBL" id="SIDB01000009">
    <property type="protein sequence ID" value="KAI3428511.1"/>
    <property type="molecule type" value="Genomic_DNA"/>
</dbReference>
<comment type="caution">
    <text evidence="5">The sequence shown here is derived from an EMBL/GenBank/DDBJ whole genome shotgun (WGS) entry which is preliminary data.</text>
</comment>
<dbReference type="SUPFAM" id="SSF55387">
    <property type="entry name" value="Frataxin/Nqo15-like"/>
    <property type="match status" value="1"/>
</dbReference>
<dbReference type="SMART" id="SM01219">
    <property type="entry name" value="Frataxin_Cyay"/>
    <property type="match status" value="1"/>
</dbReference>
<proteinExistence type="inferred from homology"/>
<dbReference type="AlphaFoldDB" id="A0A9D4TL06"/>
<reference evidence="5" key="2">
    <citation type="submission" date="2020-11" db="EMBL/GenBank/DDBJ databases">
        <authorList>
            <person name="Cecchin M."/>
            <person name="Marcolungo L."/>
            <person name="Rossato M."/>
            <person name="Girolomoni L."/>
            <person name="Cosentino E."/>
            <person name="Cuine S."/>
            <person name="Li-Beisson Y."/>
            <person name="Delledonne M."/>
            <person name="Ballottari M."/>
        </authorList>
    </citation>
    <scope>NUCLEOTIDE SEQUENCE</scope>
    <source>
        <strain evidence="5">211/11P</strain>
        <tissue evidence="5">Whole cell</tissue>
    </source>
</reference>
<keyword evidence="4" id="KW-0732">Signal</keyword>
<evidence type="ECO:0000256" key="1">
    <source>
        <dbReference type="ARBA" id="ARBA00008183"/>
    </source>
</evidence>
<organism evidence="5 6">
    <name type="scientific">Chlorella vulgaris</name>
    <name type="common">Green alga</name>
    <dbReference type="NCBI Taxonomy" id="3077"/>
    <lineage>
        <taxon>Eukaryota</taxon>
        <taxon>Viridiplantae</taxon>
        <taxon>Chlorophyta</taxon>
        <taxon>core chlorophytes</taxon>
        <taxon>Trebouxiophyceae</taxon>
        <taxon>Chlorellales</taxon>
        <taxon>Chlorellaceae</taxon>
        <taxon>Chlorella clade</taxon>
        <taxon>Chlorella</taxon>
    </lineage>
</organism>
<evidence type="ECO:0000313" key="5">
    <source>
        <dbReference type="EMBL" id="KAI3428511.1"/>
    </source>
</evidence>
<evidence type="ECO:0000256" key="2">
    <source>
        <dbReference type="ARBA" id="ARBA00022496"/>
    </source>
</evidence>
<reference evidence="5" key="1">
    <citation type="journal article" date="2019" name="Plant J.">
        <title>Chlorella vulgaris genome assembly and annotation reveals the molecular basis for metabolic acclimation to high light conditions.</title>
        <authorList>
            <person name="Cecchin M."/>
            <person name="Marcolungo L."/>
            <person name="Rossato M."/>
            <person name="Girolomoni L."/>
            <person name="Cosentino E."/>
            <person name="Cuine S."/>
            <person name="Li-Beisson Y."/>
            <person name="Delledonne M."/>
            <person name="Ballottari M."/>
        </authorList>
    </citation>
    <scope>NUCLEOTIDE SEQUENCE</scope>
    <source>
        <strain evidence="5">211/11P</strain>
    </source>
</reference>
<keyword evidence="6" id="KW-1185">Reference proteome</keyword>
<dbReference type="InterPro" id="IPR036524">
    <property type="entry name" value="Frataxin/CyaY_sf"/>
</dbReference>